<proteinExistence type="predicted"/>
<name>A0A2H5Y6E8_9CHLR</name>
<keyword evidence="1" id="KW-0472">Membrane</keyword>
<keyword evidence="1" id="KW-1133">Transmembrane helix</keyword>
<dbReference type="Proteomes" id="UP000236642">
    <property type="component" value="Unassembled WGS sequence"/>
</dbReference>
<feature type="transmembrane region" description="Helical" evidence="1">
    <location>
        <begin position="35"/>
        <end position="62"/>
    </location>
</feature>
<accession>A0A2H5Y6E8</accession>
<evidence type="ECO:0000313" key="3">
    <source>
        <dbReference type="Proteomes" id="UP000236642"/>
    </source>
</evidence>
<keyword evidence="1" id="KW-0812">Transmembrane</keyword>
<sequence>MRSARRWRVGSWLGLIAVWALGLLGWGWLLKAPALIIGFWLALMALYGFLLFQLFLPLLAPATERERHDLRRAFTRFLFGELRALGAVDAGQPRHPSEPRDGPGLWLLDARSALAIEREGRLTRIAGPGLVWVTDREQVTAFVDLRPQRFPRGNSSPLQVRTQDGISLGLELRTAVAFLPQNLPEDLFGRSPYFCPERPLRRAIARALRAARVEEDRTLPWFELPHEIARRELSIRIGNLLFDQLFLFAQPETEERSPLARLAEEIRAALNRDLGALGVRVDRLRVALSEVPEEARRQRVEVWRSHWAARLARWIGLAESEMLMEYARARHASQMELLQAINEVLTDYPEVPPDAILLHFLETLDATVRQSGLALPEELKRLWDYLRGRESGSS</sequence>
<feature type="transmembrane region" description="Helical" evidence="1">
    <location>
        <begin position="12"/>
        <end position="29"/>
    </location>
</feature>
<dbReference type="EMBL" id="BEHY01000024">
    <property type="protein sequence ID" value="GBD09019.1"/>
    <property type="molecule type" value="Genomic_DNA"/>
</dbReference>
<comment type="caution">
    <text evidence="2">The sequence shown here is derived from an EMBL/GenBank/DDBJ whole genome shotgun (WGS) entry which is preliminary data.</text>
</comment>
<evidence type="ECO:0000313" key="2">
    <source>
        <dbReference type="EMBL" id="GBD09019.1"/>
    </source>
</evidence>
<dbReference type="AlphaFoldDB" id="A0A2H5Y6E8"/>
<reference evidence="3" key="1">
    <citation type="submission" date="2017-09" db="EMBL/GenBank/DDBJ databases">
        <title>Metaegenomics of thermophilic ammonia-oxidizing enrichment culture.</title>
        <authorList>
            <person name="Kato S."/>
            <person name="Suzuki K."/>
        </authorList>
    </citation>
    <scope>NUCLEOTIDE SEQUENCE [LARGE SCALE GENOMIC DNA]</scope>
</reference>
<protein>
    <submittedName>
        <fullName evidence="2">Uncharacterized protein</fullName>
    </submittedName>
</protein>
<evidence type="ECO:0000256" key="1">
    <source>
        <dbReference type="SAM" id="Phobius"/>
    </source>
</evidence>
<organism evidence="2 3">
    <name type="scientific">Candidatus Thermoflexus japonica</name>
    <dbReference type="NCBI Taxonomy" id="2035417"/>
    <lineage>
        <taxon>Bacteria</taxon>
        <taxon>Bacillati</taxon>
        <taxon>Chloroflexota</taxon>
        <taxon>Thermoflexia</taxon>
        <taxon>Thermoflexales</taxon>
        <taxon>Thermoflexaceae</taxon>
        <taxon>Thermoflexus</taxon>
    </lineage>
</organism>
<gene>
    <name evidence="2" type="ORF">HRbin22_01266</name>
</gene>